<proteinExistence type="predicted"/>
<gene>
    <name evidence="2" type="ORF">PSYICH_LOCUS3929</name>
</gene>
<evidence type="ECO:0000256" key="1">
    <source>
        <dbReference type="SAM" id="MobiDB-lite"/>
    </source>
</evidence>
<dbReference type="AlphaFoldDB" id="A0A9P0CQI3"/>
<feature type="region of interest" description="Disordered" evidence="1">
    <location>
        <begin position="174"/>
        <end position="203"/>
    </location>
</feature>
<keyword evidence="3" id="KW-1185">Reference proteome</keyword>
<dbReference type="EMBL" id="OV651825">
    <property type="protein sequence ID" value="CAH1102872.1"/>
    <property type="molecule type" value="Genomic_DNA"/>
</dbReference>
<sequence length="290" mass="33183">MVEKGKVEERRDEFVEKIAIKIPKNKEKKVKSYTPEDLAKPIQSIRENIYSVKNAAEVFRSPRSTLISRTKGWKNRKQSTKEIPGRSVDLSPEVEEKLALYLKTLSKWGFGLSRKEILLSGLFNHNNPDNSVDRTVVKESIFRPNDLQENFIKQITNNAQEEALPVRDIEVEGERDLESRMDSEDDMEPVPSNSKSPIPYTSKGPITSFESLLIEQIATENKDATSGKTEIFGNRRIIDPFFYPALLELIENDDQFITNNIPETTPFCTDCSAVFGSKVSRSMDRKKKKY</sequence>
<evidence type="ECO:0000313" key="3">
    <source>
        <dbReference type="Proteomes" id="UP001153636"/>
    </source>
</evidence>
<accession>A0A9P0CQI3</accession>
<evidence type="ECO:0008006" key="4">
    <source>
        <dbReference type="Google" id="ProtNLM"/>
    </source>
</evidence>
<protein>
    <recommendedName>
        <fullName evidence="4">HTH psq-type domain-containing protein</fullName>
    </recommendedName>
</protein>
<reference evidence="2" key="1">
    <citation type="submission" date="2022-01" db="EMBL/GenBank/DDBJ databases">
        <authorList>
            <person name="King R."/>
        </authorList>
    </citation>
    <scope>NUCLEOTIDE SEQUENCE</scope>
</reference>
<name>A0A9P0CQI3_9CUCU</name>
<organism evidence="2 3">
    <name type="scientific">Psylliodes chrysocephalus</name>
    <dbReference type="NCBI Taxonomy" id="3402493"/>
    <lineage>
        <taxon>Eukaryota</taxon>
        <taxon>Metazoa</taxon>
        <taxon>Ecdysozoa</taxon>
        <taxon>Arthropoda</taxon>
        <taxon>Hexapoda</taxon>
        <taxon>Insecta</taxon>
        <taxon>Pterygota</taxon>
        <taxon>Neoptera</taxon>
        <taxon>Endopterygota</taxon>
        <taxon>Coleoptera</taxon>
        <taxon>Polyphaga</taxon>
        <taxon>Cucujiformia</taxon>
        <taxon>Chrysomeloidea</taxon>
        <taxon>Chrysomelidae</taxon>
        <taxon>Galerucinae</taxon>
        <taxon>Alticini</taxon>
        <taxon>Psylliodes</taxon>
    </lineage>
</organism>
<dbReference type="Gene3D" id="1.10.10.60">
    <property type="entry name" value="Homeodomain-like"/>
    <property type="match status" value="1"/>
</dbReference>
<dbReference type="OrthoDB" id="6773153at2759"/>
<evidence type="ECO:0000313" key="2">
    <source>
        <dbReference type="EMBL" id="CAH1102872.1"/>
    </source>
</evidence>
<dbReference type="Proteomes" id="UP001153636">
    <property type="component" value="Chromosome 13"/>
</dbReference>